<evidence type="ECO:0000259" key="12">
    <source>
        <dbReference type="SMART" id="SM01016"/>
    </source>
</evidence>
<dbReference type="Gene3D" id="3.30.1360.70">
    <property type="entry name" value="Arginyl tRNA synthetase N-terminal domain"/>
    <property type="match status" value="1"/>
</dbReference>
<dbReference type="PRINTS" id="PR01038">
    <property type="entry name" value="TRNASYNTHARG"/>
</dbReference>
<proteinExistence type="inferred from homology"/>
<dbReference type="SMART" id="SM01016">
    <property type="entry name" value="Arg_tRNA_synt_N"/>
    <property type="match status" value="1"/>
</dbReference>
<evidence type="ECO:0000313" key="14">
    <source>
        <dbReference type="Proteomes" id="UP000230505"/>
    </source>
</evidence>
<keyword evidence="6 9" id="KW-0648">Protein biosynthesis</keyword>
<feature type="domain" description="DALR anticodon binding" evidence="11">
    <location>
        <begin position="468"/>
        <end position="584"/>
    </location>
</feature>
<dbReference type="PANTHER" id="PTHR11956:SF5">
    <property type="entry name" value="ARGININE--TRNA LIGASE, CYTOPLASMIC"/>
    <property type="match status" value="1"/>
</dbReference>
<dbReference type="SUPFAM" id="SSF52374">
    <property type="entry name" value="Nucleotidylyl transferase"/>
    <property type="match status" value="1"/>
</dbReference>
<keyword evidence="4 9" id="KW-0547">Nucleotide-binding</keyword>
<feature type="short sequence motif" description="'HIGH' region" evidence="9">
    <location>
        <begin position="124"/>
        <end position="134"/>
    </location>
</feature>
<evidence type="ECO:0000256" key="5">
    <source>
        <dbReference type="ARBA" id="ARBA00022840"/>
    </source>
</evidence>
<dbReference type="GO" id="GO:0004814">
    <property type="term" value="F:arginine-tRNA ligase activity"/>
    <property type="evidence" value="ECO:0007669"/>
    <property type="project" value="UniProtKB-UniRule"/>
</dbReference>
<dbReference type="Pfam" id="PF03485">
    <property type="entry name" value="Arg_tRNA_synt_N"/>
    <property type="match status" value="1"/>
</dbReference>
<dbReference type="SUPFAM" id="SSF55190">
    <property type="entry name" value="Arginyl-tRNA synthetase (ArgRS), N-terminal 'additional' domain"/>
    <property type="match status" value="1"/>
</dbReference>
<dbReference type="Gene3D" id="1.10.730.10">
    <property type="entry name" value="Isoleucyl-tRNA Synthetase, Domain 1"/>
    <property type="match status" value="1"/>
</dbReference>
<evidence type="ECO:0000313" key="13">
    <source>
        <dbReference type="EMBL" id="PIX03423.1"/>
    </source>
</evidence>
<dbReference type="SUPFAM" id="SSF47323">
    <property type="entry name" value="Anticodon-binding domain of a subclass of class I aminoacyl-tRNA synthetases"/>
    <property type="match status" value="1"/>
</dbReference>
<keyword evidence="7 9" id="KW-0030">Aminoacyl-tRNA synthetase</keyword>
<dbReference type="HAMAP" id="MF_00123">
    <property type="entry name" value="Arg_tRNA_synth"/>
    <property type="match status" value="1"/>
</dbReference>
<evidence type="ECO:0000256" key="6">
    <source>
        <dbReference type="ARBA" id="ARBA00022917"/>
    </source>
</evidence>
<dbReference type="EMBL" id="PFHV01000008">
    <property type="protein sequence ID" value="PIX03423.1"/>
    <property type="molecule type" value="Genomic_DNA"/>
</dbReference>
<comment type="subcellular location">
    <subcellularLocation>
        <location evidence="9">Cytoplasm</location>
    </subcellularLocation>
</comment>
<sequence length="584" mass="66334">MNIEAIKNNILELINRAFAKSFFDIQEDFHLVMIADPSNWGNFSFECFPFTKKLELAPGKIAEILEKNIKNENSPILEKVEAMGPYLNFTIKNDILFATIIEESLRGENKKINHQRVMVEYLSPNTNKPLHLGHLRNGALGMAMANILQATGCKVVKANLVNDRGVHICKSMLTWQKWADGATPQSTNTKGDHFVGQWYIRYALEAEKDPNLEQEAQVMLQKWEQGDPETIKLWEMMNNWVYEGFKATYARFGLQFDALFYESQTYKLGKDIVEKGLKQGVFQKTEQGGVVVELPVEEFGLEQNGQPKKITLLREDGTSVYITQDLGAAVLKFQDYSLDQSIYVVGSEQNYHFRILFWLLEKLGYAWAKNCRHLSYGMVYLPEGKMKSREGKVVDADDLISQMENLAIKEIEKRNSEKNIGQEEISQRAAKIALSAIKFYLLRVGTEQDIHFNPQESLSFDGFTGPYCQYAYARAKSILRAAPKLEGQTFQYNLLGNEQELLLAQKLMAFEQAVSTAGETLNPSKIALYAYDLAKAFNQFYQKHSVLSTDNPQLVAARLGLVSATAIILRKSLNLLAIETLEEM</sequence>
<evidence type="ECO:0000256" key="7">
    <source>
        <dbReference type="ARBA" id="ARBA00023146"/>
    </source>
</evidence>
<keyword evidence="2 9" id="KW-0963">Cytoplasm</keyword>
<dbReference type="EC" id="6.1.1.19" evidence="9"/>
<dbReference type="GO" id="GO:0005737">
    <property type="term" value="C:cytoplasm"/>
    <property type="evidence" value="ECO:0007669"/>
    <property type="project" value="UniProtKB-SubCell"/>
</dbReference>
<dbReference type="Pfam" id="PF00750">
    <property type="entry name" value="tRNA-synt_1d"/>
    <property type="match status" value="1"/>
</dbReference>
<evidence type="ECO:0000259" key="11">
    <source>
        <dbReference type="SMART" id="SM00836"/>
    </source>
</evidence>
<evidence type="ECO:0000256" key="8">
    <source>
        <dbReference type="ARBA" id="ARBA00049339"/>
    </source>
</evidence>
<keyword evidence="5 9" id="KW-0067">ATP-binding</keyword>
<comment type="catalytic activity">
    <reaction evidence="8 9">
        <text>tRNA(Arg) + L-arginine + ATP = L-arginyl-tRNA(Arg) + AMP + diphosphate</text>
        <dbReference type="Rhea" id="RHEA:20301"/>
        <dbReference type="Rhea" id="RHEA-COMP:9658"/>
        <dbReference type="Rhea" id="RHEA-COMP:9673"/>
        <dbReference type="ChEBI" id="CHEBI:30616"/>
        <dbReference type="ChEBI" id="CHEBI:32682"/>
        <dbReference type="ChEBI" id="CHEBI:33019"/>
        <dbReference type="ChEBI" id="CHEBI:78442"/>
        <dbReference type="ChEBI" id="CHEBI:78513"/>
        <dbReference type="ChEBI" id="CHEBI:456215"/>
        <dbReference type="EC" id="6.1.1.19"/>
    </reaction>
</comment>
<comment type="subunit">
    <text evidence="9">Monomer.</text>
</comment>
<evidence type="ECO:0000256" key="3">
    <source>
        <dbReference type="ARBA" id="ARBA00022598"/>
    </source>
</evidence>
<accession>A0A2M7IZ09</accession>
<name>A0A2M7IZ09_9BACT</name>
<feature type="domain" description="Arginyl tRNA synthetase N-terminal" evidence="12">
    <location>
        <begin position="8"/>
        <end position="91"/>
    </location>
</feature>
<gene>
    <name evidence="9 13" type="primary">argS</name>
    <name evidence="13" type="ORF">COZ78_00400</name>
</gene>
<dbReference type="InterPro" id="IPR001278">
    <property type="entry name" value="Arg-tRNA-ligase"/>
</dbReference>
<evidence type="ECO:0000256" key="9">
    <source>
        <dbReference type="HAMAP-Rule" id="MF_00123"/>
    </source>
</evidence>
<dbReference type="Gene3D" id="3.40.50.620">
    <property type="entry name" value="HUPs"/>
    <property type="match status" value="1"/>
</dbReference>
<dbReference type="InterPro" id="IPR014729">
    <property type="entry name" value="Rossmann-like_a/b/a_fold"/>
</dbReference>
<dbReference type="PROSITE" id="PS00178">
    <property type="entry name" value="AA_TRNA_LIGASE_I"/>
    <property type="match status" value="1"/>
</dbReference>
<dbReference type="InterPro" id="IPR001412">
    <property type="entry name" value="aa-tRNA-synth_I_CS"/>
</dbReference>
<dbReference type="InterPro" id="IPR008909">
    <property type="entry name" value="DALR_anticod-bd"/>
</dbReference>
<dbReference type="InterPro" id="IPR035684">
    <property type="entry name" value="ArgRS_core"/>
</dbReference>
<dbReference type="PANTHER" id="PTHR11956">
    <property type="entry name" value="ARGINYL-TRNA SYNTHETASE"/>
    <property type="match status" value="1"/>
</dbReference>
<organism evidence="13 14">
    <name type="scientific">bacterium (Candidatus Gribaldobacteria) CG_4_8_14_3_um_filter_42_11</name>
    <dbReference type="NCBI Taxonomy" id="2014267"/>
    <lineage>
        <taxon>Bacteria</taxon>
        <taxon>Candidatus Gribaldobacteria</taxon>
    </lineage>
</organism>
<dbReference type="AlphaFoldDB" id="A0A2M7IZ09"/>
<comment type="similarity">
    <text evidence="1 9 10">Belongs to the class-I aminoacyl-tRNA synthetase family.</text>
</comment>
<reference evidence="14" key="1">
    <citation type="submission" date="2017-09" db="EMBL/GenBank/DDBJ databases">
        <title>Depth-based differentiation of microbial function through sediment-hosted aquifers and enrichment of novel symbionts in the deep terrestrial subsurface.</title>
        <authorList>
            <person name="Probst A.J."/>
            <person name="Ladd B."/>
            <person name="Jarett J.K."/>
            <person name="Geller-Mcgrath D.E."/>
            <person name="Sieber C.M.K."/>
            <person name="Emerson J.B."/>
            <person name="Anantharaman K."/>
            <person name="Thomas B.C."/>
            <person name="Malmstrom R."/>
            <person name="Stieglmeier M."/>
            <person name="Klingl A."/>
            <person name="Woyke T."/>
            <person name="Ryan C.M."/>
            <person name="Banfield J.F."/>
        </authorList>
    </citation>
    <scope>NUCLEOTIDE SEQUENCE [LARGE SCALE GENOMIC DNA]</scope>
</reference>
<dbReference type="GO" id="GO:0006420">
    <property type="term" value="P:arginyl-tRNA aminoacylation"/>
    <property type="evidence" value="ECO:0007669"/>
    <property type="project" value="UniProtKB-UniRule"/>
</dbReference>
<dbReference type="InterPro" id="IPR005148">
    <property type="entry name" value="Arg-tRNA-synth_N"/>
</dbReference>
<keyword evidence="3 9" id="KW-0436">Ligase</keyword>
<dbReference type="InterPro" id="IPR036695">
    <property type="entry name" value="Arg-tRNA-synth_N_sf"/>
</dbReference>
<evidence type="ECO:0000256" key="10">
    <source>
        <dbReference type="RuleBase" id="RU363038"/>
    </source>
</evidence>
<dbReference type="InterPro" id="IPR009080">
    <property type="entry name" value="tRNAsynth_Ia_anticodon-bd"/>
</dbReference>
<evidence type="ECO:0000256" key="2">
    <source>
        <dbReference type="ARBA" id="ARBA00022490"/>
    </source>
</evidence>
<dbReference type="Proteomes" id="UP000230505">
    <property type="component" value="Unassembled WGS sequence"/>
</dbReference>
<dbReference type="Pfam" id="PF05746">
    <property type="entry name" value="DALR_1"/>
    <property type="match status" value="1"/>
</dbReference>
<comment type="caution">
    <text evidence="13">The sequence shown here is derived from an EMBL/GenBank/DDBJ whole genome shotgun (WGS) entry which is preliminary data.</text>
</comment>
<dbReference type="NCBIfam" id="TIGR00456">
    <property type="entry name" value="argS"/>
    <property type="match status" value="1"/>
</dbReference>
<evidence type="ECO:0000256" key="1">
    <source>
        <dbReference type="ARBA" id="ARBA00005594"/>
    </source>
</evidence>
<protein>
    <recommendedName>
        <fullName evidence="9">Arginine--tRNA ligase</fullName>
        <ecNumber evidence="9">6.1.1.19</ecNumber>
    </recommendedName>
    <alternativeName>
        <fullName evidence="9">Arginyl-tRNA synthetase</fullName>
        <shortName evidence="9">ArgRS</shortName>
    </alternativeName>
</protein>
<dbReference type="GO" id="GO:0005524">
    <property type="term" value="F:ATP binding"/>
    <property type="evidence" value="ECO:0007669"/>
    <property type="project" value="UniProtKB-UniRule"/>
</dbReference>
<evidence type="ECO:0000256" key="4">
    <source>
        <dbReference type="ARBA" id="ARBA00022741"/>
    </source>
</evidence>
<dbReference type="SMART" id="SM00836">
    <property type="entry name" value="DALR_1"/>
    <property type="match status" value="1"/>
</dbReference>